<name>A0A7J8RBS2_GOSDV</name>
<proteinExistence type="predicted"/>
<organism evidence="1 2">
    <name type="scientific">Gossypium davidsonii</name>
    <name type="common">Davidson's cotton</name>
    <name type="synonym">Gossypium klotzschianum subsp. davidsonii</name>
    <dbReference type="NCBI Taxonomy" id="34287"/>
    <lineage>
        <taxon>Eukaryota</taxon>
        <taxon>Viridiplantae</taxon>
        <taxon>Streptophyta</taxon>
        <taxon>Embryophyta</taxon>
        <taxon>Tracheophyta</taxon>
        <taxon>Spermatophyta</taxon>
        <taxon>Magnoliopsida</taxon>
        <taxon>eudicotyledons</taxon>
        <taxon>Gunneridae</taxon>
        <taxon>Pentapetalae</taxon>
        <taxon>rosids</taxon>
        <taxon>malvids</taxon>
        <taxon>Malvales</taxon>
        <taxon>Malvaceae</taxon>
        <taxon>Malvoideae</taxon>
        <taxon>Gossypium</taxon>
    </lineage>
</organism>
<dbReference type="Proteomes" id="UP000593561">
    <property type="component" value="Unassembled WGS sequence"/>
</dbReference>
<evidence type="ECO:0000313" key="1">
    <source>
        <dbReference type="EMBL" id="MBA0611289.1"/>
    </source>
</evidence>
<protein>
    <submittedName>
        <fullName evidence="1">Uncharacterized protein</fullName>
    </submittedName>
</protein>
<dbReference type="AlphaFoldDB" id="A0A7J8RBS2"/>
<accession>A0A7J8RBS2</accession>
<sequence length="24" mass="3070">MLIIFQRQSKAMWDRCLTKKMRER</sequence>
<reference evidence="1 2" key="1">
    <citation type="journal article" date="2019" name="Genome Biol. Evol.">
        <title>Insights into the evolution of the New World diploid cottons (Gossypium, subgenus Houzingenia) based on genome sequencing.</title>
        <authorList>
            <person name="Grover C.E."/>
            <person name="Arick M.A. 2nd"/>
            <person name="Thrash A."/>
            <person name="Conover J.L."/>
            <person name="Sanders W.S."/>
            <person name="Peterson D.G."/>
            <person name="Frelichowski J.E."/>
            <person name="Scheffler J.A."/>
            <person name="Scheffler B.E."/>
            <person name="Wendel J.F."/>
        </authorList>
    </citation>
    <scope>NUCLEOTIDE SEQUENCE [LARGE SCALE GENOMIC DNA]</scope>
    <source>
        <strain evidence="1">27</strain>
        <tissue evidence="1">Leaf</tissue>
    </source>
</reference>
<keyword evidence="2" id="KW-1185">Reference proteome</keyword>
<gene>
    <name evidence="1" type="ORF">Godav_011988</name>
</gene>
<evidence type="ECO:0000313" key="2">
    <source>
        <dbReference type="Proteomes" id="UP000593561"/>
    </source>
</evidence>
<comment type="caution">
    <text evidence="1">The sequence shown here is derived from an EMBL/GenBank/DDBJ whole genome shotgun (WGS) entry which is preliminary data.</text>
</comment>
<dbReference type="EMBL" id="JABFAC010000004">
    <property type="protein sequence ID" value="MBA0611289.1"/>
    <property type="molecule type" value="Genomic_DNA"/>
</dbReference>